<dbReference type="Pfam" id="PF18697">
    <property type="entry name" value="MLVIN_C"/>
    <property type="match status" value="1"/>
</dbReference>
<reference evidence="8" key="2">
    <citation type="submission" date="2025-09" db="UniProtKB">
        <authorList>
            <consortium name="Ensembl"/>
        </authorList>
    </citation>
    <scope>IDENTIFICATION</scope>
</reference>
<evidence type="ECO:0000256" key="6">
    <source>
        <dbReference type="SAM" id="MobiDB-lite"/>
    </source>
</evidence>
<keyword evidence="2" id="KW-0548">Nucleotidyltransferase</keyword>
<dbReference type="GO" id="GO:0004519">
    <property type="term" value="F:endonuclease activity"/>
    <property type="evidence" value="ECO:0007669"/>
    <property type="project" value="UniProtKB-KW"/>
</dbReference>
<evidence type="ECO:0000256" key="5">
    <source>
        <dbReference type="ARBA" id="ARBA00022801"/>
    </source>
</evidence>
<evidence type="ECO:0000313" key="8">
    <source>
        <dbReference type="Ensembl" id="ENSDNVP00000010157.1"/>
    </source>
</evidence>
<protein>
    <recommendedName>
        <fullName evidence="7">Murine leukemia virus integrase C-terminal domain-containing protein</fullName>
    </recommendedName>
</protein>
<evidence type="ECO:0000259" key="7">
    <source>
        <dbReference type="Pfam" id="PF18697"/>
    </source>
</evidence>
<feature type="domain" description="Murine leukemia virus integrase C-terminal" evidence="7">
    <location>
        <begin position="26"/>
        <end position="79"/>
    </location>
</feature>
<dbReference type="Gene3D" id="2.30.30.850">
    <property type="match status" value="1"/>
</dbReference>
<dbReference type="AlphaFoldDB" id="A0A8C4JQK7"/>
<evidence type="ECO:0000256" key="4">
    <source>
        <dbReference type="ARBA" id="ARBA00022759"/>
    </source>
</evidence>
<proteinExistence type="predicted"/>
<keyword evidence="5" id="KW-0378">Hydrolase</keyword>
<evidence type="ECO:0000256" key="3">
    <source>
        <dbReference type="ARBA" id="ARBA00022722"/>
    </source>
</evidence>
<dbReference type="Ensembl" id="ENSDNVT00000012219.1">
    <property type="protein sequence ID" value="ENSDNVP00000010157.1"/>
    <property type="gene ID" value="ENSDNVG00000007179.1"/>
</dbReference>
<name>A0A8C4JQK7_DRONO</name>
<keyword evidence="1" id="KW-0808">Transferase</keyword>
<evidence type="ECO:0000256" key="1">
    <source>
        <dbReference type="ARBA" id="ARBA00022679"/>
    </source>
</evidence>
<accession>A0A8C4JQK7</accession>
<sequence length="118" mass="13031">QNPQKTLKTYKAVTTQPLPLGDYLNSYQLGGYVMVKTHKAKNMLQPKWKGPIKVLLCTYSAFKAAGKETWIHHSQVKAAPNTVTSSEDTPPSPVSEKNVVASEDSRCLQCTLCCFMAL</sequence>
<keyword evidence="9" id="KW-1185">Reference proteome</keyword>
<reference evidence="8" key="1">
    <citation type="submission" date="2025-08" db="UniProtKB">
        <authorList>
            <consortium name="Ensembl"/>
        </authorList>
    </citation>
    <scope>IDENTIFICATION</scope>
</reference>
<keyword evidence="3" id="KW-0540">Nuclease</keyword>
<evidence type="ECO:0000256" key="2">
    <source>
        <dbReference type="ARBA" id="ARBA00022695"/>
    </source>
</evidence>
<feature type="region of interest" description="Disordered" evidence="6">
    <location>
        <begin position="77"/>
        <end position="98"/>
    </location>
</feature>
<organism evidence="8 9">
    <name type="scientific">Dromaius novaehollandiae</name>
    <name type="common">Emu</name>
    <dbReference type="NCBI Taxonomy" id="8790"/>
    <lineage>
        <taxon>Eukaryota</taxon>
        <taxon>Metazoa</taxon>
        <taxon>Chordata</taxon>
        <taxon>Craniata</taxon>
        <taxon>Vertebrata</taxon>
        <taxon>Euteleostomi</taxon>
        <taxon>Archelosauria</taxon>
        <taxon>Archosauria</taxon>
        <taxon>Dinosauria</taxon>
        <taxon>Saurischia</taxon>
        <taxon>Theropoda</taxon>
        <taxon>Coelurosauria</taxon>
        <taxon>Aves</taxon>
        <taxon>Palaeognathae</taxon>
        <taxon>Casuariiformes</taxon>
        <taxon>Dromaiidae</taxon>
        <taxon>Dromaius</taxon>
    </lineage>
</organism>
<keyword evidence="4" id="KW-0255">Endonuclease</keyword>
<evidence type="ECO:0000313" key="9">
    <source>
        <dbReference type="Proteomes" id="UP000694423"/>
    </source>
</evidence>
<dbReference type="GO" id="GO:0016787">
    <property type="term" value="F:hydrolase activity"/>
    <property type="evidence" value="ECO:0007669"/>
    <property type="project" value="UniProtKB-KW"/>
</dbReference>
<dbReference type="Proteomes" id="UP000694423">
    <property type="component" value="Unplaced"/>
</dbReference>
<dbReference type="GO" id="GO:0016779">
    <property type="term" value="F:nucleotidyltransferase activity"/>
    <property type="evidence" value="ECO:0007669"/>
    <property type="project" value="UniProtKB-KW"/>
</dbReference>
<dbReference type="InterPro" id="IPR040643">
    <property type="entry name" value="MLVIN_C"/>
</dbReference>